<evidence type="ECO:0000313" key="3">
    <source>
        <dbReference type="Proteomes" id="UP000287224"/>
    </source>
</evidence>
<dbReference type="RefSeq" id="WP_126602020.1">
    <property type="nucleotide sequence ID" value="NZ_BIFQ01000002.1"/>
</dbReference>
<gene>
    <name evidence="2" type="ORF">KDAU_68430</name>
</gene>
<comment type="caution">
    <text evidence="2">The sequence shown here is derived from an EMBL/GenBank/DDBJ whole genome shotgun (WGS) entry which is preliminary data.</text>
</comment>
<name>A0A401ZRV3_9CHLR</name>
<keyword evidence="1" id="KW-1133">Transmembrane helix</keyword>
<keyword evidence="1" id="KW-0472">Membrane</keyword>
<organism evidence="2 3">
    <name type="scientific">Dictyobacter aurantiacus</name>
    <dbReference type="NCBI Taxonomy" id="1936993"/>
    <lineage>
        <taxon>Bacteria</taxon>
        <taxon>Bacillati</taxon>
        <taxon>Chloroflexota</taxon>
        <taxon>Ktedonobacteria</taxon>
        <taxon>Ktedonobacterales</taxon>
        <taxon>Dictyobacteraceae</taxon>
        <taxon>Dictyobacter</taxon>
    </lineage>
</organism>
<dbReference type="AlphaFoldDB" id="A0A401ZRV3"/>
<keyword evidence="3" id="KW-1185">Reference proteome</keyword>
<evidence type="ECO:0000313" key="2">
    <source>
        <dbReference type="EMBL" id="GCE09514.1"/>
    </source>
</evidence>
<dbReference type="Proteomes" id="UP000287224">
    <property type="component" value="Unassembled WGS sequence"/>
</dbReference>
<dbReference type="EMBL" id="BIFQ01000002">
    <property type="protein sequence ID" value="GCE09514.1"/>
    <property type="molecule type" value="Genomic_DNA"/>
</dbReference>
<feature type="transmembrane region" description="Helical" evidence="1">
    <location>
        <begin position="48"/>
        <end position="69"/>
    </location>
</feature>
<protein>
    <submittedName>
        <fullName evidence="2">Uncharacterized protein</fullName>
    </submittedName>
</protein>
<feature type="transmembrane region" description="Helical" evidence="1">
    <location>
        <begin position="12"/>
        <end position="36"/>
    </location>
</feature>
<sequence>MQFPEITKWTNAFSAFIHALGIGLFISILGIIGVILMTSFGNERKGMLAKAAAWCAVFGFVFIVGGPVLQTIAQRIFG</sequence>
<keyword evidence="1" id="KW-0812">Transmembrane</keyword>
<accession>A0A401ZRV3</accession>
<evidence type="ECO:0000256" key="1">
    <source>
        <dbReference type="SAM" id="Phobius"/>
    </source>
</evidence>
<reference evidence="3" key="1">
    <citation type="submission" date="2018-12" db="EMBL/GenBank/DDBJ databases">
        <title>Tengunoibacter tsumagoiensis gen. nov., sp. nov., Dictyobacter kobayashii sp. nov., D. alpinus sp. nov., and D. joshuensis sp. nov. and description of Dictyobacteraceae fam. nov. within the order Ktedonobacterales isolated from Tengu-no-mugimeshi.</title>
        <authorList>
            <person name="Wang C.M."/>
            <person name="Zheng Y."/>
            <person name="Sakai Y."/>
            <person name="Toyoda A."/>
            <person name="Minakuchi Y."/>
            <person name="Abe K."/>
            <person name="Yokota A."/>
            <person name="Yabe S."/>
        </authorList>
    </citation>
    <scope>NUCLEOTIDE SEQUENCE [LARGE SCALE GENOMIC DNA]</scope>
    <source>
        <strain evidence="3">S-27</strain>
    </source>
</reference>
<proteinExistence type="predicted"/>